<reference evidence="12" key="1">
    <citation type="journal article" date="2021" name="Nat. Commun.">
        <title>Genetic determinants of endophytism in the Arabidopsis root mycobiome.</title>
        <authorList>
            <person name="Mesny F."/>
            <person name="Miyauchi S."/>
            <person name="Thiergart T."/>
            <person name="Pickel B."/>
            <person name="Atanasova L."/>
            <person name="Karlsson M."/>
            <person name="Huettel B."/>
            <person name="Barry K.W."/>
            <person name="Haridas S."/>
            <person name="Chen C."/>
            <person name="Bauer D."/>
            <person name="Andreopoulos W."/>
            <person name="Pangilinan J."/>
            <person name="LaButti K."/>
            <person name="Riley R."/>
            <person name="Lipzen A."/>
            <person name="Clum A."/>
            <person name="Drula E."/>
            <person name="Henrissat B."/>
            <person name="Kohler A."/>
            <person name="Grigoriev I.V."/>
            <person name="Martin F.M."/>
            <person name="Hacquard S."/>
        </authorList>
    </citation>
    <scope>NUCLEOTIDE SEQUENCE</scope>
    <source>
        <strain evidence="12">MPI-SDFR-AT-0117</strain>
    </source>
</reference>
<sequence>MVSFTEIVEWLMSPSPVVFFVGFFIVMFVPVLMHTIMVAHAESDLPLVLVAGPSQTGKTALAHLLETGHQAHFSFISQVAQSIELTASRDGDRKDSFRENRDDTTGTHTKFLLTETPGHGKLRPQTLTKITDTTGGKKTTLRSVVYLVDAAALAEQEVLADTAEYLYDILLTLQKASIRKSKDGVRSGSRGVPVLIAANKSDLFTALPGTSIKTSLEAEITRIRNSKTHGLLDSGVGTDEIGSEERDDWLGEYGTKKFFFSQLSEFEIDVDVISGTVTGNKDQGIQKWWQWIAYRV</sequence>
<dbReference type="Proteomes" id="UP000770015">
    <property type="component" value="Unassembled WGS sequence"/>
</dbReference>
<name>A0A9P8VHZ3_9PEZI</name>
<proteinExistence type="inferred from homology"/>
<evidence type="ECO:0000256" key="6">
    <source>
        <dbReference type="ARBA" id="ARBA00022824"/>
    </source>
</evidence>
<evidence type="ECO:0000256" key="1">
    <source>
        <dbReference type="ARBA" id="ARBA00004389"/>
    </source>
</evidence>
<dbReference type="Gene3D" id="3.40.50.300">
    <property type="entry name" value="P-loop containing nucleotide triphosphate hydrolases"/>
    <property type="match status" value="1"/>
</dbReference>
<evidence type="ECO:0000313" key="12">
    <source>
        <dbReference type="EMBL" id="KAH6693421.1"/>
    </source>
</evidence>
<keyword evidence="7 11" id="KW-1133">Transmembrane helix</keyword>
<evidence type="ECO:0000256" key="8">
    <source>
        <dbReference type="ARBA" id="ARBA00023134"/>
    </source>
</evidence>
<comment type="subcellular location">
    <subcellularLocation>
        <location evidence="1">Endoplasmic reticulum membrane</location>
        <topology evidence="1">Single-pass membrane protein</topology>
    </subcellularLocation>
</comment>
<keyword evidence="9 11" id="KW-0472">Membrane</keyword>
<keyword evidence="6" id="KW-0256">Endoplasmic reticulum</keyword>
<keyword evidence="5" id="KW-0547">Nucleotide-binding</keyword>
<protein>
    <recommendedName>
        <fullName evidence="3">Signal recognition particle receptor subunit beta</fullName>
    </recommendedName>
</protein>
<dbReference type="GO" id="GO:0005525">
    <property type="term" value="F:GTP binding"/>
    <property type="evidence" value="ECO:0007669"/>
    <property type="project" value="UniProtKB-KW"/>
</dbReference>
<evidence type="ECO:0000256" key="10">
    <source>
        <dbReference type="ARBA" id="ARBA00023170"/>
    </source>
</evidence>
<keyword evidence="13" id="KW-1185">Reference proteome</keyword>
<keyword evidence="10 12" id="KW-0675">Receptor</keyword>
<dbReference type="SUPFAM" id="SSF52540">
    <property type="entry name" value="P-loop containing nucleoside triphosphate hydrolases"/>
    <property type="match status" value="1"/>
</dbReference>
<evidence type="ECO:0000256" key="9">
    <source>
        <dbReference type="ARBA" id="ARBA00023136"/>
    </source>
</evidence>
<keyword evidence="4 11" id="KW-0812">Transmembrane</keyword>
<evidence type="ECO:0000256" key="3">
    <source>
        <dbReference type="ARBA" id="ARBA00020256"/>
    </source>
</evidence>
<gene>
    <name evidence="12" type="ORF">F5X68DRAFT_258383</name>
</gene>
<comment type="similarity">
    <text evidence="2">Belongs to the SRP receptor beta subunit family.</text>
</comment>
<feature type="transmembrane region" description="Helical" evidence="11">
    <location>
        <begin position="17"/>
        <end position="39"/>
    </location>
</feature>
<evidence type="ECO:0000256" key="7">
    <source>
        <dbReference type="ARBA" id="ARBA00022989"/>
    </source>
</evidence>
<dbReference type="OrthoDB" id="41266at2759"/>
<dbReference type="InterPro" id="IPR019009">
    <property type="entry name" value="SRP_receptor_beta_su"/>
</dbReference>
<dbReference type="InterPro" id="IPR027417">
    <property type="entry name" value="P-loop_NTPase"/>
</dbReference>
<evidence type="ECO:0000256" key="4">
    <source>
        <dbReference type="ARBA" id="ARBA00022692"/>
    </source>
</evidence>
<evidence type="ECO:0000256" key="11">
    <source>
        <dbReference type="SAM" id="Phobius"/>
    </source>
</evidence>
<dbReference type="Pfam" id="PF09439">
    <property type="entry name" value="SRPRB"/>
    <property type="match status" value="1"/>
</dbReference>
<evidence type="ECO:0000256" key="5">
    <source>
        <dbReference type="ARBA" id="ARBA00022741"/>
    </source>
</evidence>
<keyword evidence="8" id="KW-0342">GTP-binding</keyword>
<comment type="caution">
    <text evidence="12">The sequence shown here is derived from an EMBL/GenBank/DDBJ whole genome shotgun (WGS) entry which is preliminary data.</text>
</comment>
<evidence type="ECO:0000256" key="2">
    <source>
        <dbReference type="ARBA" id="ARBA00005619"/>
    </source>
</evidence>
<accession>A0A9P8VHZ3</accession>
<organism evidence="12 13">
    <name type="scientific">Plectosphaerella plurivora</name>
    <dbReference type="NCBI Taxonomy" id="936078"/>
    <lineage>
        <taxon>Eukaryota</taxon>
        <taxon>Fungi</taxon>
        <taxon>Dikarya</taxon>
        <taxon>Ascomycota</taxon>
        <taxon>Pezizomycotina</taxon>
        <taxon>Sordariomycetes</taxon>
        <taxon>Hypocreomycetidae</taxon>
        <taxon>Glomerellales</taxon>
        <taxon>Plectosphaerellaceae</taxon>
        <taxon>Plectosphaerella</taxon>
    </lineage>
</organism>
<dbReference type="GO" id="GO:0005789">
    <property type="term" value="C:endoplasmic reticulum membrane"/>
    <property type="evidence" value="ECO:0007669"/>
    <property type="project" value="UniProtKB-SubCell"/>
</dbReference>
<evidence type="ECO:0000313" key="13">
    <source>
        <dbReference type="Proteomes" id="UP000770015"/>
    </source>
</evidence>
<dbReference type="AlphaFoldDB" id="A0A9P8VHZ3"/>
<dbReference type="EMBL" id="JAGSXJ010000003">
    <property type="protein sequence ID" value="KAH6693421.1"/>
    <property type="molecule type" value="Genomic_DNA"/>
</dbReference>